<evidence type="ECO:0000313" key="2">
    <source>
        <dbReference type="Proteomes" id="UP000184480"/>
    </source>
</evidence>
<dbReference type="AlphaFoldDB" id="A0A1M4XXH8"/>
<keyword evidence="2" id="KW-1185">Reference proteome</keyword>
<dbReference type="Proteomes" id="UP000184480">
    <property type="component" value="Unassembled WGS sequence"/>
</dbReference>
<gene>
    <name evidence="1" type="ORF">SAMN05444362_10318</name>
</gene>
<evidence type="ECO:0000313" key="1">
    <source>
        <dbReference type="EMBL" id="SHE98294.1"/>
    </source>
</evidence>
<reference evidence="2" key="1">
    <citation type="submission" date="2016-11" db="EMBL/GenBank/DDBJ databases">
        <authorList>
            <person name="Varghese N."/>
            <person name="Submissions S."/>
        </authorList>
    </citation>
    <scope>NUCLEOTIDE SEQUENCE [LARGE SCALE GENOMIC DNA]</scope>
    <source>
        <strain evidence="2">DSM 27370</strain>
    </source>
</reference>
<dbReference type="EMBL" id="FQUC01000003">
    <property type="protein sequence ID" value="SHE98294.1"/>
    <property type="molecule type" value="Genomic_DNA"/>
</dbReference>
<proteinExistence type="predicted"/>
<accession>A0A1M4XXH8</accession>
<name>A0A1M4XXH8_9BACT</name>
<dbReference type="STRING" id="1346286.SAMN05444362_10318"/>
<protein>
    <submittedName>
        <fullName evidence="1">Uncharacterized protein</fullName>
    </submittedName>
</protein>
<organism evidence="1 2">
    <name type="scientific">Dysgonomonas macrotermitis</name>
    <dbReference type="NCBI Taxonomy" id="1346286"/>
    <lineage>
        <taxon>Bacteria</taxon>
        <taxon>Pseudomonadati</taxon>
        <taxon>Bacteroidota</taxon>
        <taxon>Bacteroidia</taxon>
        <taxon>Bacteroidales</taxon>
        <taxon>Dysgonomonadaceae</taxon>
        <taxon>Dysgonomonas</taxon>
    </lineage>
</organism>
<sequence>MKKIYLASKEAYLRGQYKEVCRAFEGIIIEACKFGDVKFCREDLERIMRAVDKEDETKDIFVRPVSIFLANHADFPRDFLDELRKKYLAGYMNTIPHLSSLSSRFSSLGIPFEEWQFKIRYPLPSMTRLCWVDEEVLDKYVKEASHIELSEQQCKMMELTHTVCELVNSGFFPMNYIDHNQEAGAFKLNEERLMADIQRI</sequence>
<dbReference type="RefSeq" id="WP_062177112.1">
    <property type="nucleotide sequence ID" value="NZ_BBXL01000003.1"/>
</dbReference>